<feature type="non-terminal residue" evidence="1">
    <location>
        <position position="42"/>
    </location>
</feature>
<dbReference type="AlphaFoldDB" id="A0A6V8PBZ4"/>
<reference evidence="3 4" key="1">
    <citation type="journal article" date="2020" name="Front. Microbiol.">
        <title>Single-cell genomics of novel Actinobacteria with the Wood-Ljungdahl pathway discovered in a serpentinizing system.</title>
        <authorList>
            <person name="Merino N."/>
            <person name="Kawai M."/>
            <person name="Boyd E.S."/>
            <person name="Colman D.R."/>
            <person name="McGlynn S.E."/>
            <person name="Nealson K.H."/>
            <person name="Kurokawa K."/>
            <person name="Hongoh Y."/>
        </authorList>
    </citation>
    <scope>NUCLEOTIDE SEQUENCE [LARGE SCALE GENOMIC DNA]</scope>
    <source>
        <strain evidence="1 4">S33</strain>
        <strain evidence="2 3">S43</strain>
    </source>
</reference>
<evidence type="ECO:0000313" key="2">
    <source>
        <dbReference type="EMBL" id="GFP35556.1"/>
    </source>
</evidence>
<dbReference type="EMBL" id="BLSB01000134">
    <property type="protein sequence ID" value="GFP35556.1"/>
    <property type="molecule type" value="Genomic_DNA"/>
</dbReference>
<evidence type="ECO:0000313" key="1">
    <source>
        <dbReference type="EMBL" id="GFP28386.1"/>
    </source>
</evidence>
<evidence type="ECO:0000313" key="4">
    <source>
        <dbReference type="Proteomes" id="UP000591948"/>
    </source>
</evidence>
<protein>
    <submittedName>
        <fullName evidence="1">Uncharacterized protein</fullName>
    </submittedName>
</protein>
<dbReference type="Proteomes" id="UP000591948">
    <property type="component" value="Unassembled WGS sequence"/>
</dbReference>
<gene>
    <name evidence="1" type="ORF">HKBW3S33_01801</name>
    <name evidence="2" type="ORF">HKBW3S43_01347</name>
</gene>
<dbReference type="EMBL" id="BLRY01000201">
    <property type="protein sequence ID" value="GFP28386.1"/>
    <property type="molecule type" value="Genomic_DNA"/>
</dbReference>
<evidence type="ECO:0000313" key="3">
    <source>
        <dbReference type="Proteomes" id="UP000576480"/>
    </source>
</evidence>
<dbReference type="Proteomes" id="UP000576480">
    <property type="component" value="Unassembled WGS sequence"/>
</dbReference>
<organism evidence="1 4">
    <name type="scientific">Candidatus Hakubella thermalkaliphila</name>
    <dbReference type="NCBI Taxonomy" id="2754717"/>
    <lineage>
        <taxon>Bacteria</taxon>
        <taxon>Bacillati</taxon>
        <taxon>Actinomycetota</taxon>
        <taxon>Actinomycetota incertae sedis</taxon>
        <taxon>Candidatus Hakubellales</taxon>
        <taxon>Candidatus Hakubellaceae</taxon>
        <taxon>Candidatus Hakubella</taxon>
    </lineage>
</organism>
<accession>A0A6V8PBZ4</accession>
<sequence>MVCIVQNLKGGRGTVSPKMGVWLTQVPQNPAFWGIFWGRKGP</sequence>
<name>A0A6V8PBZ4_9ACTN</name>
<comment type="caution">
    <text evidence="1">The sequence shown here is derived from an EMBL/GenBank/DDBJ whole genome shotgun (WGS) entry which is preliminary data.</text>
</comment>
<proteinExistence type="predicted"/>
<keyword evidence="4" id="KW-1185">Reference proteome</keyword>